<comment type="caution">
    <text evidence="7">The sequence shown here is derived from an EMBL/GenBank/DDBJ whole genome shotgun (WGS) entry which is preliminary data.</text>
</comment>
<dbReference type="PROSITE" id="PS51007">
    <property type="entry name" value="CYTC"/>
    <property type="match status" value="1"/>
</dbReference>
<keyword evidence="3 4" id="KW-0408">Iron</keyword>
<dbReference type="GO" id="GO:0046872">
    <property type="term" value="F:metal ion binding"/>
    <property type="evidence" value="ECO:0007669"/>
    <property type="project" value="UniProtKB-KW"/>
</dbReference>
<organism evidence="7 8">
    <name type="scientific">Paraburkholderia rhizosphaerae</name>
    <dbReference type="NCBI Taxonomy" id="480658"/>
    <lineage>
        <taxon>Bacteria</taxon>
        <taxon>Pseudomonadati</taxon>
        <taxon>Pseudomonadota</taxon>
        <taxon>Betaproteobacteria</taxon>
        <taxon>Burkholderiales</taxon>
        <taxon>Burkholderiaceae</taxon>
        <taxon>Paraburkholderia</taxon>
    </lineage>
</organism>
<dbReference type="SUPFAM" id="SSF46626">
    <property type="entry name" value="Cytochrome c"/>
    <property type="match status" value="1"/>
</dbReference>
<evidence type="ECO:0000256" key="4">
    <source>
        <dbReference type="PROSITE-ProRule" id="PRU00433"/>
    </source>
</evidence>
<evidence type="ECO:0000256" key="2">
    <source>
        <dbReference type="ARBA" id="ARBA00022723"/>
    </source>
</evidence>
<keyword evidence="1 4" id="KW-0349">Heme</keyword>
<dbReference type="AlphaFoldDB" id="A0A4R8LEF7"/>
<gene>
    <name evidence="7" type="ORF">BX592_12442</name>
</gene>
<proteinExistence type="predicted"/>
<dbReference type="GO" id="GO:0020037">
    <property type="term" value="F:heme binding"/>
    <property type="evidence" value="ECO:0007669"/>
    <property type="project" value="InterPro"/>
</dbReference>
<evidence type="ECO:0000256" key="3">
    <source>
        <dbReference type="ARBA" id="ARBA00023004"/>
    </source>
</evidence>
<evidence type="ECO:0000313" key="8">
    <source>
        <dbReference type="Proteomes" id="UP000295509"/>
    </source>
</evidence>
<feature type="signal peptide" evidence="5">
    <location>
        <begin position="1"/>
        <end position="43"/>
    </location>
</feature>
<keyword evidence="8" id="KW-1185">Reference proteome</keyword>
<feature type="domain" description="Cytochrome c" evidence="6">
    <location>
        <begin position="51"/>
        <end position="160"/>
    </location>
</feature>
<feature type="chain" id="PRO_5020924088" description="Cytochrome c domain-containing protein" evidence="5">
    <location>
        <begin position="44"/>
        <end position="160"/>
    </location>
</feature>
<protein>
    <recommendedName>
        <fullName evidence="6">Cytochrome c domain-containing protein</fullName>
    </recommendedName>
</protein>
<dbReference type="InterPro" id="IPR009056">
    <property type="entry name" value="Cyt_c-like_dom"/>
</dbReference>
<dbReference type="Pfam" id="PF00034">
    <property type="entry name" value="Cytochrom_C"/>
    <property type="match status" value="1"/>
</dbReference>
<dbReference type="Proteomes" id="UP000295509">
    <property type="component" value="Unassembled WGS sequence"/>
</dbReference>
<dbReference type="GO" id="GO:0009055">
    <property type="term" value="F:electron transfer activity"/>
    <property type="evidence" value="ECO:0007669"/>
    <property type="project" value="InterPro"/>
</dbReference>
<name>A0A4R8LEF7_9BURK</name>
<sequence>MLMNKDVTRTAFAASHSLRASLAIRARNALCAVTLLMPMLAVAAPVADKAELIAYGKYIVHGVGMCSDCHTPKDAHGQPVAGQDLHGASLPFTPDHPIPGWTPYAVKLAGLPAGYTQAQLTTFLRTGRTPRGTMANPPMPGYRMNEHDARAVAAYLNSIN</sequence>
<evidence type="ECO:0000256" key="1">
    <source>
        <dbReference type="ARBA" id="ARBA00022617"/>
    </source>
</evidence>
<dbReference type="EMBL" id="SORE01000024">
    <property type="protein sequence ID" value="TDY40529.1"/>
    <property type="molecule type" value="Genomic_DNA"/>
</dbReference>
<reference evidence="7 8" key="1">
    <citation type="submission" date="2019-03" db="EMBL/GenBank/DDBJ databases">
        <title>Genomic Encyclopedia of Type Strains, Phase III (KMG-III): the genomes of soil and plant-associated and newly described type strains.</title>
        <authorList>
            <person name="Whitman W."/>
        </authorList>
    </citation>
    <scope>NUCLEOTIDE SEQUENCE [LARGE SCALE GENOMIC DNA]</scope>
    <source>
        <strain evidence="7 8">LMG 29544</strain>
    </source>
</reference>
<evidence type="ECO:0000313" key="7">
    <source>
        <dbReference type="EMBL" id="TDY40529.1"/>
    </source>
</evidence>
<dbReference type="InterPro" id="IPR036909">
    <property type="entry name" value="Cyt_c-like_dom_sf"/>
</dbReference>
<accession>A0A4R8LEF7</accession>
<keyword evidence="2 4" id="KW-0479">Metal-binding</keyword>
<evidence type="ECO:0000256" key="5">
    <source>
        <dbReference type="SAM" id="SignalP"/>
    </source>
</evidence>
<dbReference type="Gene3D" id="1.10.760.10">
    <property type="entry name" value="Cytochrome c-like domain"/>
    <property type="match status" value="1"/>
</dbReference>
<evidence type="ECO:0000259" key="6">
    <source>
        <dbReference type="PROSITE" id="PS51007"/>
    </source>
</evidence>
<keyword evidence="5" id="KW-0732">Signal</keyword>